<dbReference type="InterPro" id="IPR036291">
    <property type="entry name" value="NAD(P)-bd_dom_sf"/>
</dbReference>
<dbReference type="InterPro" id="IPR016040">
    <property type="entry name" value="NAD(P)-bd_dom"/>
</dbReference>
<protein>
    <recommendedName>
        <fullName evidence="1">NAD(P)-binding domain-containing protein</fullName>
    </recommendedName>
</protein>
<dbReference type="Pfam" id="PF13460">
    <property type="entry name" value="NAD_binding_10"/>
    <property type="match status" value="1"/>
</dbReference>
<name>A0AB39LGE0_9ACTN</name>
<proteinExistence type="predicted"/>
<dbReference type="EMBL" id="CP163429">
    <property type="protein sequence ID" value="XDP92121.1"/>
    <property type="molecule type" value="Genomic_DNA"/>
</dbReference>
<evidence type="ECO:0000313" key="2">
    <source>
        <dbReference type="EMBL" id="XDP92121.1"/>
    </source>
</evidence>
<dbReference type="SUPFAM" id="SSF51735">
    <property type="entry name" value="NAD(P)-binding Rossmann-fold domains"/>
    <property type="match status" value="1"/>
</dbReference>
<accession>A0AB39LGE0</accession>
<dbReference type="RefSeq" id="WP_369154006.1">
    <property type="nucleotide sequence ID" value="NZ_CP163429.1"/>
</dbReference>
<dbReference type="AlphaFoldDB" id="A0AB39LGE0"/>
<gene>
    <name evidence="2" type="ORF">AB5J57_00715</name>
</gene>
<feature type="domain" description="NAD(P)-binding" evidence="1">
    <location>
        <begin position="9"/>
        <end position="63"/>
    </location>
</feature>
<reference evidence="2" key="1">
    <citation type="submission" date="2024-07" db="EMBL/GenBank/DDBJ databases">
        <authorList>
            <person name="Yu S.T."/>
        </authorList>
    </citation>
    <scope>NUCLEOTIDE SEQUENCE</scope>
    <source>
        <strain evidence="2">R02</strain>
    </source>
</reference>
<dbReference type="Gene3D" id="3.40.50.720">
    <property type="entry name" value="NAD(P)-binding Rossmann-like Domain"/>
    <property type="match status" value="1"/>
</dbReference>
<organism evidence="2">
    <name type="scientific">Streptomyces sp. R02</name>
    <dbReference type="NCBI Taxonomy" id="3238623"/>
    <lineage>
        <taxon>Bacteria</taxon>
        <taxon>Bacillati</taxon>
        <taxon>Actinomycetota</taxon>
        <taxon>Actinomycetes</taxon>
        <taxon>Kitasatosporales</taxon>
        <taxon>Streptomycetaceae</taxon>
        <taxon>Streptomyces</taxon>
    </lineage>
</organism>
<sequence>MKPVVVALGAFGGIGRAVTAEQAARGRHVLAVARGENVLTLQNEDVTAVRADASRPEDLARVFRVAAETGPVQNVSTHTCSALNTGR</sequence>
<evidence type="ECO:0000259" key="1">
    <source>
        <dbReference type="Pfam" id="PF13460"/>
    </source>
</evidence>